<keyword evidence="3" id="KW-1185">Reference proteome</keyword>
<gene>
    <name evidence="2" type="ORF">ILUMI_07456</name>
</gene>
<feature type="non-terminal residue" evidence="2">
    <location>
        <position position="88"/>
    </location>
</feature>
<sequence length="88" mass="10413">QFPRRLLSKENKKMPRKRILPAPKVVKDYNKYMGDVDNADRLRSLSRDKQMLYEALELQEANEKQEEKNINKENIASDCSNEFVPDNE</sequence>
<dbReference type="Proteomes" id="UP000801492">
    <property type="component" value="Unassembled WGS sequence"/>
</dbReference>
<dbReference type="AlphaFoldDB" id="A0A8K0D3V6"/>
<organism evidence="2 3">
    <name type="scientific">Ignelater luminosus</name>
    <name type="common">Cucubano</name>
    <name type="synonym">Pyrophorus luminosus</name>
    <dbReference type="NCBI Taxonomy" id="2038154"/>
    <lineage>
        <taxon>Eukaryota</taxon>
        <taxon>Metazoa</taxon>
        <taxon>Ecdysozoa</taxon>
        <taxon>Arthropoda</taxon>
        <taxon>Hexapoda</taxon>
        <taxon>Insecta</taxon>
        <taxon>Pterygota</taxon>
        <taxon>Neoptera</taxon>
        <taxon>Endopterygota</taxon>
        <taxon>Coleoptera</taxon>
        <taxon>Polyphaga</taxon>
        <taxon>Elateriformia</taxon>
        <taxon>Elateroidea</taxon>
        <taxon>Elateridae</taxon>
        <taxon>Agrypninae</taxon>
        <taxon>Pyrophorini</taxon>
        <taxon>Ignelater</taxon>
    </lineage>
</organism>
<protein>
    <submittedName>
        <fullName evidence="2">Uncharacterized protein</fullName>
    </submittedName>
</protein>
<feature type="region of interest" description="Disordered" evidence="1">
    <location>
        <begin position="61"/>
        <end position="88"/>
    </location>
</feature>
<reference evidence="2" key="1">
    <citation type="submission" date="2019-08" db="EMBL/GenBank/DDBJ databases">
        <title>The genome of the North American firefly Photinus pyralis.</title>
        <authorList>
            <consortium name="Photinus pyralis genome working group"/>
            <person name="Fallon T.R."/>
            <person name="Sander Lower S.E."/>
            <person name="Weng J.-K."/>
        </authorList>
    </citation>
    <scope>NUCLEOTIDE SEQUENCE</scope>
    <source>
        <strain evidence="2">TRF0915ILg1</strain>
        <tissue evidence="2">Whole body</tissue>
    </source>
</reference>
<evidence type="ECO:0000313" key="3">
    <source>
        <dbReference type="Proteomes" id="UP000801492"/>
    </source>
</evidence>
<evidence type="ECO:0000256" key="1">
    <source>
        <dbReference type="SAM" id="MobiDB-lite"/>
    </source>
</evidence>
<evidence type="ECO:0000313" key="2">
    <source>
        <dbReference type="EMBL" id="KAF2898719.1"/>
    </source>
</evidence>
<accession>A0A8K0D3V6</accession>
<feature type="compositionally biased region" description="Basic and acidic residues" evidence="1">
    <location>
        <begin position="61"/>
        <end position="71"/>
    </location>
</feature>
<comment type="caution">
    <text evidence="2">The sequence shown here is derived from an EMBL/GenBank/DDBJ whole genome shotgun (WGS) entry which is preliminary data.</text>
</comment>
<name>A0A8K0D3V6_IGNLU</name>
<proteinExistence type="predicted"/>
<dbReference type="EMBL" id="VTPC01003327">
    <property type="protein sequence ID" value="KAF2898719.1"/>
    <property type="molecule type" value="Genomic_DNA"/>
</dbReference>